<sequence length="377" mass="41305">MADTEPGPIFKKRGPKGLRRKRPAEALSSANAVGDEQRSDSDGETTTVVQKGRRIDRTNPLIQATGAVAKRGRWREGIDTADDSAERVVGETPSVMRVAYASKRDGGGRDARADATRSAWDAEEDAEAKALIEKALQDADADGDEVYRGQSGYRSFQPVRDPAASANSGAKFRAGPMRAPANIRVTCRFDYQPDICKDYKETGYCGYGDSCKFMHDRGDYKSGWQLDREWDEQQGRLQAGDANEFVVHSDSDSEELPFACLICRQEFEKPVVTKCGHYFCQKCALKRYAKTPKCHACGAPTGGVFKTATRLLEKLREKQQRRELEGDENGASDGDNSGNEAGDQPISELAIRSGRGGDSDGDGDDDDDDNDDDDDSD</sequence>
<dbReference type="Pfam" id="PF13920">
    <property type="entry name" value="zf-C3HC4_3"/>
    <property type="match status" value="1"/>
</dbReference>
<dbReference type="PANTHER" id="PTHR12930">
    <property type="entry name" value="ZINC FINGER PROTEIN 183"/>
    <property type="match status" value="1"/>
</dbReference>
<dbReference type="SMART" id="SM00356">
    <property type="entry name" value="ZnF_C3H1"/>
    <property type="match status" value="1"/>
</dbReference>
<dbReference type="SMART" id="SM00184">
    <property type="entry name" value="RING"/>
    <property type="match status" value="1"/>
</dbReference>
<evidence type="ECO:0000256" key="5">
    <source>
        <dbReference type="ARBA" id="ARBA00022833"/>
    </source>
</evidence>
<comment type="similarity">
    <text evidence="2 7">Belongs to the CWC24 family.</text>
</comment>
<dbReference type="STRING" id="78915.A0A4P9XMN5"/>
<dbReference type="PROSITE" id="PS00518">
    <property type="entry name" value="ZF_RING_1"/>
    <property type="match status" value="1"/>
</dbReference>
<feature type="compositionally biased region" description="Basic residues" evidence="8">
    <location>
        <begin position="10"/>
        <end position="22"/>
    </location>
</feature>
<keyword evidence="7" id="KW-0508">mRNA splicing</keyword>
<dbReference type="PANTHER" id="PTHR12930:SF0">
    <property type="entry name" value="RING FINGER PROTEIN 113B"/>
    <property type="match status" value="1"/>
</dbReference>
<keyword evidence="5 6" id="KW-0862">Zinc</keyword>
<dbReference type="InterPro" id="IPR036855">
    <property type="entry name" value="Znf_CCCH_sf"/>
</dbReference>
<evidence type="ECO:0000256" key="7">
    <source>
        <dbReference type="RuleBase" id="RU367110"/>
    </source>
</evidence>
<feature type="domain" description="RING-type" evidence="9">
    <location>
        <begin position="260"/>
        <end position="297"/>
    </location>
</feature>
<comment type="function">
    <text evidence="1 7">Involved in pre-mRNA splicing.</text>
</comment>
<keyword evidence="7" id="KW-0539">Nucleus</keyword>
<dbReference type="InterPro" id="IPR001841">
    <property type="entry name" value="Znf_RING"/>
</dbReference>
<keyword evidence="7" id="KW-0747">Spliceosome</keyword>
<dbReference type="SUPFAM" id="SSF57850">
    <property type="entry name" value="RING/U-box"/>
    <property type="match status" value="1"/>
</dbReference>
<evidence type="ECO:0000259" key="9">
    <source>
        <dbReference type="PROSITE" id="PS50089"/>
    </source>
</evidence>
<dbReference type="GO" id="GO:0034247">
    <property type="term" value="P:snoRNA splicing"/>
    <property type="evidence" value="ECO:0007669"/>
    <property type="project" value="TreeGrafter"/>
</dbReference>
<feature type="zinc finger region" description="C3H1-type" evidence="6">
    <location>
        <begin position="190"/>
        <end position="218"/>
    </location>
</feature>
<dbReference type="Gene3D" id="3.30.40.10">
    <property type="entry name" value="Zinc/RING finger domain, C3HC4 (zinc finger)"/>
    <property type="match status" value="1"/>
</dbReference>
<evidence type="ECO:0000256" key="2">
    <source>
        <dbReference type="ARBA" id="ARBA00009161"/>
    </source>
</evidence>
<dbReference type="Pfam" id="PF00642">
    <property type="entry name" value="zf-CCCH"/>
    <property type="match status" value="1"/>
</dbReference>
<feature type="compositionally biased region" description="Acidic residues" evidence="8">
    <location>
        <begin position="359"/>
        <end position="377"/>
    </location>
</feature>
<dbReference type="FunFam" id="3.30.40.10:FF:000045">
    <property type="entry name" value="RING finger protein 113A"/>
    <property type="match status" value="1"/>
</dbReference>
<proteinExistence type="inferred from homology"/>
<comment type="subunit">
    <text evidence="7">Associated with the spliceosome.</text>
</comment>
<dbReference type="GO" id="GO:0008270">
    <property type="term" value="F:zinc ion binding"/>
    <property type="evidence" value="ECO:0007669"/>
    <property type="project" value="UniProtKB-KW"/>
</dbReference>
<feature type="region of interest" description="Disordered" evidence="8">
    <location>
        <begin position="1"/>
        <end position="52"/>
    </location>
</feature>
<dbReference type="GO" id="GO:0003677">
    <property type="term" value="F:DNA binding"/>
    <property type="evidence" value="ECO:0007669"/>
    <property type="project" value="UniProtKB-UniRule"/>
</dbReference>
<dbReference type="Proteomes" id="UP000271241">
    <property type="component" value="Unassembled WGS sequence"/>
</dbReference>
<protein>
    <recommendedName>
        <fullName evidence="7">Pre-mRNA-splicing factor CWC24</fullName>
    </recommendedName>
</protein>
<dbReference type="GO" id="GO:0005684">
    <property type="term" value="C:U2-type spliceosomal complex"/>
    <property type="evidence" value="ECO:0007669"/>
    <property type="project" value="TreeGrafter"/>
</dbReference>
<accession>A0A4P9XMN5</accession>
<name>A0A4P9XMN5_9FUNG</name>
<gene>
    <name evidence="11" type="ORF">THASP1DRAFT_31044</name>
</gene>
<dbReference type="OrthoDB" id="25761at2759"/>
<dbReference type="PROSITE" id="PS50089">
    <property type="entry name" value="ZF_RING_2"/>
    <property type="match status" value="1"/>
</dbReference>
<keyword evidence="7" id="KW-0507">mRNA processing</keyword>
<dbReference type="InterPro" id="IPR017907">
    <property type="entry name" value="Znf_RING_CS"/>
</dbReference>
<evidence type="ECO:0000256" key="1">
    <source>
        <dbReference type="ARBA" id="ARBA00003777"/>
    </source>
</evidence>
<dbReference type="CDD" id="cd16539">
    <property type="entry name" value="RING-HC_RNF113A_B"/>
    <property type="match status" value="1"/>
</dbReference>
<keyword evidence="7" id="KW-0238">DNA-binding</keyword>
<dbReference type="EMBL" id="KZ992759">
    <property type="protein sequence ID" value="RKP07146.1"/>
    <property type="molecule type" value="Genomic_DNA"/>
</dbReference>
<dbReference type="GO" id="GO:0006397">
    <property type="term" value="P:mRNA processing"/>
    <property type="evidence" value="ECO:0007669"/>
    <property type="project" value="UniProtKB-KW"/>
</dbReference>
<keyword evidence="12" id="KW-1185">Reference proteome</keyword>
<dbReference type="InterPro" id="IPR013083">
    <property type="entry name" value="Znf_RING/FYVE/PHD"/>
</dbReference>
<keyword evidence="3 6" id="KW-0479">Metal-binding</keyword>
<dbReference type="PROSITE" id="PS50103">
    <property type="entry name" value="ZF_C3H1"/>
    <property type="match status" value="1"/>
</dbReference>
<evidence type="ECO:0000313" key="12">
    <source>
        <dbReference type="Proteomes" id="UP000271241"/>
    </source>
</evidence>
<feature type="domain" description="C3H1-type" evidence="10">
    <location>
        <begin position="190"/>
        <end position="218"/>
    </location>
</feature>
<comment type="subcellular location">
    <subcellularLocation>
        <location evidence="7">Nucleus</location>
    </subcellularLocation>
</comment>
<reference evidence="12" key="1">
    <citation type="journal article" date="2018" name="Nat. Microbiol.">
        <title>Leveraging single-cell genomics to expand the fungal tree of life.</title>
        <authorList>
            <person name="Ahrendt S.R."/>
            <person name="Quandt C.A."/>
            <person name="Ciobanu D."/>
            <person name="Clum A."/>
            <person name="Salamov A."/>
            <person name="Andreopoulos B."/>
            <person name="Cheng J.F."/>
            <person name="Woyke T."/>
            <person name="Pelin A."/>
            <person name="Henrissat B."/>
            <person name="Reynolds N.K."/>
            <person name="Benny G.L."/>
            <person name="Smith M.E."/>
            <person name="James T.Y."/>
            <person name="Grigoriev I.V."/>
        </authorList>
    </citation>
    <scope>NUCLEOTIDE SEQUENCE [LARGE SCALE GENOMIC DNA]</scope>
    <source>
        <strain evidence="12">RSA 1356</strain>
    </source>
</reference>
<dbReference type="FunFam" id="4.10.1000.10:FF:000014">
    <property type="entry name" value="Zinc finger CCCH domain-containing protein 1"/>
    <property type="match status" value="1"/>
</dbReference>
<feature type="region of interest" description="Disordered" evidence="8">
    <location>
        <begin position="318"/>
        <end position="377"/>
    </location>
</feature>
<dbReference type="AlphaFoldDB" id="A0A4P9XMN5"/>
<keyword evidence="4 6" id="KW-0863">Zinc-finger</keyword>
<dbReference type="SUPFAM" id="SSF90229">
    <property type="entry name" value="CCCH zinc finger"/>
    <property type="match status" value="1"/>
</dbReference>
<evidence type="ECO:0000256" key="4">
    <source>
        <dbReference type="ARBA" id="ARBA00022771"/>
    </source>
</evidence>
<evidence type="ECO:0000256" key="3">
    <source>
        <dbReference type="ARBA" id="ARBA00022723"/>
    </source>
</evidence>
<evidence type="ECO:0000256" key="8">
    <source>
        <dbReference type="SAM" id="MobiDB-lite"/>
    </source>
</evidence>
<evidence type="ECO:0000256" key="6">
    <source>
        <dbReference type="PROSITE-ProRule" id="PRU00723"/>
    </source>
</evidence>
<evidence type="ECO:0000313" key="11">
    <source>
        <dbReference type="EMBL" id="RKP07146.1"/>
    </source>
</evidence>
<dbReference type="InterPro" id="IPR039971">
    <property type="entry name" value="CWC24-like"/>
</dbReference>
<evidence type="ECO:0000259" key="10">
    <source>
        <dbReference type="PROSITE" id="PS50103"/>
    </source>
</evidence>
<dbReference type="InterPro" id="IPR000571">
    <property type="entry name" value="Znf_CCCH"/>
</dbReference>
<organism evidence="11 12">
    <name type="scientific">Thamnocephalis sphaerospora</name>
    <dbReference type="NCBI Taxonomy" id="78915"/>
    <lineage>
        <taxon>Eukaryota</taxon>
        <taxon>Fungi</taxon>
        <taxon>Fungi incertae sedis</taxon>
        <taxon>Zoopagomycota</taxon>
        <taxon>Zoopagomycotina</taxon>
        <taxon>Zoopagomycetes</taxon>
        <taxon>Zoopagales</taxon>
        <taxon>Sigmoideomycetaceae</taxon>
        <taxon>Thamnocephalis</taxon>
    </lineage>
</organism>
<dbReference type="Gene3D" id="4.10.1000.10">
    <property type="entry name" value="Zinc finger, CCCH-type"/>
    <property type="match status" value="1"/>
</dbReference>